<dbReference type="Pfam" id="PF01925">
    <property type="entry name" value="TauE"/>
    <property type="match status" value="1"/>
</dbReference>
<gene>
    <name evidence="7" type="ORF">C1SCF055_LOCUS12556</name>
</gene>
<proteinExistence type="predicted"/>
<dbReference type="AlphaFoldDB" id="A0A9P1FSE3"/>
<reference evidence="7" key="1">
    <citation type="submission" date="2022-10" db="EMBL/GenBank/DDBJ databases">
        <authorList>
            <person name="Chen Y."/>
            <person name="Dougan E. K."/>
            <person name="Chan C."/>
            <person name="Rhodes N."/>
            <person name="Thang M."/>
        </authorList>
    </citation>
    <scope>NUCLEOTIDE SEQUENCE</scope>
</reference>
<dbReference type="GO" id="GO:0016020">
    <property type="term" value="C:membrane"/>
    <property type="evidence" value="ECO:0007669"/>
    <property type="project" value="UniProtKB-SubCell"/>
</dbReference>
<feature type="transmembrane region" description="Helical" evidence="6">
    <location>
        <begin position="392"/>
        <end position="411"/>
    </location>
</feature>
<comment type="subcellular location">
    <subcellularLocation>
        <location evidence="1">Membrane</location>
        <topology evidence="1">Multi-pass membrane protein</topology>
    </subcellularLocation>
</comment>
<dbReference type="PANTHER" id="PTHR14255:SF3">
    <property type="entry name" value="SULFITE EXPORTER TAUE_SAFE FAMILY PROTEIN 5-RELATED"/>
    <property type="match status" value="1"/>
</dbReference>
<feature type="transmembrane region" description="Helical" evidence="6">
    <location>
        <begin position="163"/>
        <end position="183"/>
    </location>
</feature>
<keyword evidence="3 6" id="KW-1133">Transmembrane helix</keyword>
<evidence type="ECO:0000256" key="1">
    <source>
        <dbReference type="ARBA" id="ARBA00004141"/>
    </source>
</evidence>
<evidence type="ECO:0000256" key="6">
    <source>
        <dbReference type="SAM" id="Phobius"/>
    </source>
</evidence>
<evidence type="ECO:0000256" key="3">
    <source>
        <dbReference type="ARBA" id="ARBA00022989"/>
    </source>
</evidence>
<dbReference type="GO" id="GO:0031464">
    <property type="term" value="C:Cul4A-RING E3 ubiquitin ligase complex"/>
    <property type="evidence" value="ECO:0007669"/>
    <property type="project" value="TreeGrafter"/>
</dbReference>
<dbReference type="GO" id="GO:0016567">
    <property type="term" value="P:protein ubiquitination"/>
    <property type="evidence" value="ECO:0007669"/>
    <property type="project" value="TreeGrafter"/>
</dbReference>
<feature type="transmembrane region" description="Helical" evidence="6">
    <location>
        <begin position="274"/>
        <end position="294"/>
    </location>
</feature>
<dbReference type="EMBL" id="CAMXCT010000950">
    <property type="protein sequence ID" value="CAI3985070.1"/>
    <property type="molecule type" value="Genomic_DNA"/>
</dbReference>
<dbReference type="PANTHER" id="PTHR14255">
    <property type="entry name" value="CEREBLON"/>
    <property type="match status" value="1"/>
</dbReference>
<dbReference type="EMBL" id="CAMXCT030000950">
    <property type="protein sequence ID" value="CAL4772382.1"/>
    <property type="molecule type" value="Genomic_DNA"/>
</dbReference>
<name>A0A9P1FSE3_9DINO</name>
<evidence type="ECO:0000313" key="9">
    <source>
        <dbReference type="EMBL" id="CAL4772382.1"/>
    </source>
</evidence>
<feature type="transmembrane region" description="Helical" evidence="6">
    <location>
        <begin position="423"/>
        <end position="441"/>
    </location>
</feature>
<feature type="transmembrane region" description="Helical" evidence="6">
    <location>
        <begin position="360"/>
        <end position="380"/>
    </location>
</feature>
<keyword evidence="4 6" id="KW-0472">Membrane</keyword>
<evidence type="ECO:0000256" key="5">
    <source>
        <dbReference type="SAM" id="MobiDB-lite"/>
    </source>
</evidence>
<protein>
    <submittedName>
        <fullName evidence="9">Voltage-dependent L-type calcium channel subunit alpha-1F</fullName>
    </submittedName>
</protein>
<feature type="transmembrane region" description="Helical" evidence="6">
    <location>
        <begin position="327"/>
        <end position="348"/>
    </location>
</feature>
<evidence type="ECO:0000313" key="7">
    <source>
        <dbReference type="EMBL" id="CAI3985070.1"/>
    </source>
</evidence>
<feature type="transmembrane region" description="Helical" evidence="6">
    <location>
        <begin position="242"/>
        <end position="262"/>
    </location>
</feature>
<keyword evidence="2 6" id="KW-0812">Transmembrane</keyword>
<organism evidence="7">
    <name type="scientific">Cladocopium goreaui</name>
    <dbReference type="NCBI Taxonomy" id="2562237"/>
    <lineage>
        <taxon>Eukaryota</taxon>
        <taxon>Sar</taxon>
        <taxon>Alveolata</taxon>
        <taxon>Dinophyceae</taxon>
        <taxon>Suessiales</taxon>
        <taxon>Symbiodiniaceae</taxon>
        <taxon>Cladocopium</taxon>
    </lineage>
</organism>
<evidence type="ECO:0000313" key="10">
    <source>
        <dbReference type="Proteomes" id="UP001152797"/>
    </source>
</evidence>
<evidence type="ECO:0000256" key="4">
    <source>
        <dbReference type="ARBA" id="ARBA00023136"/>
    </source>
</evidence>
<dbReference type="Proteomes" id="UP001152797">
    <property type="component" value="Unassembled WGS sequence"/>
</dbReference>
<accession>A0A9P1FSE3</accession>
<evidence type="ECO:0000256" key="2">
    <source>
        <dbReference type="ARBA" id="ARBA00022692"/>
    </source>
</evidence>
<feature type="compositionally biased region" description="Acidic residues" evidence="5">
    <location>
        <begin position="206"/>
        <end position="219"/>
    </location>
</feature>
<feature type="region of interest" description="Disordered" evidence="5">
    <location>
        <begin position="198"/>
        <end position="222"/>
    </location>
</feature>
<comment type="caution">
    <text evidence="7">The sequence shown here is derived from an EMBL/GenBank/DDBJ whole genome shotgun (WGS) entry which is preliminary data.</text>
</comment>
<dbReference type="InterPro" id="IPR002781">
    <property type="entry name" value="TM_pro_TauE-like"/>
</dbReference>
<reference evidence="8" key="2">
    <citation type="submission" date="2024-04" db="EMBL/GenBank/DDBJ databases">
        <authorList>
            <person name="Chen Y."/>
            <person name="Shah S."/>
            <person name="Dougan E. K."/>
            <person name="Thang M."/>
            <person name="Chan C."/>
        </authorList>
    </citation>
    <scope>NUCLEOTIDE SEQUENCE [LARGE SCALE GENOMIC DNA]</scope>
</reference>
<dbReference type="EMBL" id="CAMXCT020000950">
    <property type="protein sequence ID" value="CAL1138445.1"/>
    <property type="molecule type" value="Genomic_DNA"/>
</dbReference>
<sequence length="467" mass="51185">MFPIASIASSSMSASSAESSRGRGLRLSATWREMLEIWSDDGRLFTAVYLYKSRLSRLRLVPDFGGLLSHSGVVMEHALPLPGARSRFLRLDFGQDGLEIVASGHLPIIEDQINWSEDPFLEFLHADIAPGHGDPMALANLLEQLHGDYLRLRDLQSLKMQRAVARACLQEVFLILVLAALSFRTLDKGLEMFNHETTQGPQALPQEEEEHDASDEEDAKESRNLVAGNDLRRVQRSPSTKVSLLVCCFLGCVILTVLKGSGHGSIVGVTCGSLSFWLLTWATLPWVLGFGMIFRDILINEHLENEEDGHDYHCEEIRWNAVNTIRYPLLCSLAGVLAGLFGVGGGIIKGPLMLELGVEPQVAGATASTMILFTSASAAVSFQVFGLLKGDYGAFCFILGFSCTLLGQVAIQRWMQETKRPSVTVLSIGLVLAISTVLLVMEMIGHMARTEDLQKLVLPTSLCNIND</sequence>
<keyword evidence="10" id="KW-1185">Reference proteome</keyword>
<evidence type="ECO:0000313" key="8">
    <source>
        <dbReference type="EMBL" id="CAL1138445.1"/>
    </source>
</evidence>
<dbReference type="OrthoDB" id="434519at2759"/>